<feature type="domain" description="Inner membrane protein YgaP-like transmembrane" evidence="2">
    <location>
        <begin position="8"/>
        <end position="61"/>
    </location>
</feature>
<dbReference type="STRING" id="1121416.SAMN02745220_01333"/>
<dbReference type="AlphaFoldDB" id="A0A1M7Y2P2"/>
<dbReference type="InterPro" id="IPR021309">
    <property type="entry name" value="YgaP-like_TM"/>
</dbReference>
<gene>
    <name evidence="3" type="ORF">SAMN02745220_01333</name>
</gene>
<protein>
    <recommendedName>
        <fullName evidence="2">Inner membrane protein YgaP-like transmembrane domain-containing protein</fullName>
    </recommendedName>
</protein>
<evidence type="ECO:0000256" key="1">
    <source>
        <dbReference type="SAM" id="Phobius"/>
    </source>
</evidence>
<dbReference type="Gene3D" id="6.10.140.1340">
    <property type="match status" value="1"/>
</dbReference>
<organism evidence="3 4">
    <name type="scientific">Desulfopila aestuarii DSM 18488</name>
    <dbReference type="NCBI Taxonomy" id="1121416"/>
    <lineage>
        <taxon>Bacteria</taxon>
        <taxon>Pseudomonadati</taxon>
        <taxon>Thermodesulfobacteriota</taxon>
        <taxon>Desulfobulbia</taxon>
        <taxon>Desulfobulbales</taxon>
        <taxon>Desulfocapsaceae</taxon>
        <taxon>Desulfopila</taxon>
    </lineage>
</organism>
<dbReference type="OrthoDB" id="9799383at2"/>
<feature type="transmembrane region" description="Helical" evidence="1">
    <location>
        <begin position="35"/>
        <end position="60"/>
    </location>
</feature>
<dbReference type="RefSeq" id="WP_073612677.1">
    <property type="nucleotide sequence ID" value="NZ_FRFE01000005.1"/>
</dbReference>
<reference evidence="3 4" key="1">
    <citation type="submission" date="2016-12" db="EMBL/GenBank/DDBJ databases">
        <authorList>
            <person name="Song W.-J."/>
            <person name="Kurnit D.M."/>
        </authorList>
    </citation>
    <scope>NUCLEOTIDE SEQUENCE [LARGE SCALE GENOMIC DNA]</scope>
    <source>
        <strain evidence="3 4">DSM 18488</strain>
    </source>
</reference>
<proteinExistence type="predicted"/>
<sequence length="76" mass="8273">MIITDWIHAIAGTFILVSLALGVEASPLYHSSYWLFFTAFVGANLLQFGFTKFCPLGLILKKLGVPENRIGTSPSA</sequence>
<accession>A0A1M7Y2P2</accession>
<keyword evidence="1" id="KW-1133">Transmembrane helix</keyword>
<dbReference type="Proteomes" id="UP000184603">
    <property type="component" value="Unassembled WGS sequence"/>
</dbReference>
<dbReference type="EMBL" id="FRFE01000005">
    <property type="protein sequence ID" value="SHO46163.1"/>
    <property type="molecule type" value="Genomic_DNA"/>
</dbReference>
<evidence type="ECO:0000313" key="4">
    <source>
        <dbReference type="Proteomes" id="UP000184603"/>
    </source>
</evidence>
<name>A0A1M7Y2P2_9BACT</name>
<keyword evidence="1" id="KW-0472">Membrane</keyword>
<dbReference type="Pfam" id="PF11127">
    <property type="entry name" value="YgaP-like_TM"/>
    <property type="match status" value="1"/>
</dbReference>
<keyword evidence="1" id="KW-0812">Transmembrane</keyword>
<evidence type="ECO:0000313" key="3">
    <source>
        <dbReference type="EMBL" id="SHO46163.1"/>
    </source>
</evidence>
<evidence type="ECO:0000259" key="2">
    <source>
        <dbReference type="Pfam" id="PF11127"/>
    </source>
</evidence>
<keyword evidence="4" id="KW-1185">Reference proteome</keyword>